<feature type="non-terminal residue" evidence="3">
    <location>
        <position position="1"/>
    </location>
</feature>
<accession>A0A699KVT0</accession>
<protein>
    <submittedName>
        <fullName evidence="3">Putative ribonuclease H-like domain-containing protein</fullName>
    </submittedName>
</protein>
<dbReference type="Pfam" id="PF07727">
    <property type="entry name" value="RVT_2"/>
    <property type="match status" value="2"/>
</dbReference>
<dbReference type="InterPro" id="IPR043502">
    <property type="entry name" value="DNA/RNA_pol_sf"/>
</dbReference>
<dbReference type="SUPFAM" id="SSF56672">
    <property type="entry name" value="DNA/RNA polymerases"/>
    <property type="match status" value="1"/>
</dbReference>
<evidence type="ECO:0000259" key="2">
    <source>
        <dbReference type="Pfam" id="PF07727"/>
    </source>
</evidence>
<feature type="transmembrane region" description="Helical" evidence="1">
    <location>
        <begin position="264"/>
        <end position="289"/>
    </location>
</feature>
<gene>
    <name evidence="3" type="ORF">Tci_676962</name>
</gene>
<dbReference type="EMBL" id="BKCJ010541252">
    <property type="protein sequence ID" value="GFB04991.1"/>
    <property type="molecule type" value="Genomic_DNA"/>
</dbReference>
<evidence type="ECO:0000313" key="3">
    <source>
        <dbReference type="EMBL" id="GFB04991.1"/>
    </source>
</evidence>
<feature type="domain" description="Reverse transcriptase Ty1/copia-type" evidence="2">
    <location>
        <begin position="198"/>
        <end position="286"/>
    </location>
</feature>
<keyword evidence="1" id="KW-1133">Transmembrane helix</keyword>
<keyword evidence="1" id="KW-0812">Transmembrane</keyword>
<proteinExistence type="predicted"/>
<keyword evidence="1" id="KW-0472">Membrane</keyword>
<reference evidence="3" key="1">
    <citation type="journal article" date="2019" name="Sci. Rep.">
        <title>Draft genome of Tanacetum cinerariifolium, the natural source of mosquito coil.</title>
        <authorList>
            <person name="Yamashiro T."/>
            <person name="Shiraishi A."/>
            <person name="Satake H."/>
            <person name="Nakayama K."/>
        </authorList>
    </citation>
    <scope>NUCLEOTIDE SEQUENCE</scope>
</reference>
<evidence type="ECO:0000256" key="1">
    <source>
        <dbReference type="SAM" id="Phobius"/>
    </source>
</evidence>
<dbReference type="InterPro" id="IPR013103">
    <property type="entry name" value="RVT_2"/>
</dbReference>
<sequence>FQGKVDEGFLVGCGDQAMEQGDKAVNKDKGKNLVVTIIGFKDLNEEFAECINNSSNGVSAVGPLVSAAGLDFTNSINDFTAAGPLVSTAELNFTNSTNDFSADRPLNAAMPNLEDLSHNVDNVGAEADTNNMESIISEYGKGVRDQGRISQMFNEDFHTCMFACFLSKEEPKRIHQALKDPSWIDAMQEELLQFKMQKVWILVDLPYGKRAIGTKWVYRNKKDERGIVVRNKARLVAQGHTQEEGIDYEEVFAPVARIEAIRLFLAYASFMGFPVYQMDVKSAFLCWFVTKKRVNIITKKVFGRRSIRQVGVLTFLGVAVVLLPPCRLGLGRIRQAFLSPSKVREEPEGKTAFLPEERGSRPSPDKVYKVVKALYGLHQAPRAWYETLATYLLENGFQRETIDQTLFIKKQQKDILLVHIYVDDIIFGATNKALCQSFEKLMKDKFQMSSMGELTFFLGLQVKQKKDGIFISQDKYVAEILRKFGLSKGKLAPWMQIDFLAMQETNSCCYFLNSS</sequence>
<name>A0A699KVT0_TANCI</name>
<dbReference type="AlphaFoldDB" id="A0A699KVT0"/>
<feature type="domain" description="Reverse transcriptase Ty1/copia-type" evidence="2">
    <location>
        <begin position="359"/>
        <end position="488"/>
    </location>
</feature>
<organism evidence="3">
    <name type="scientific">Tanacetum cinerariifolium</name>
    <name type="common">Dalmatian daisy</name>
    <name type="synonym">Chrysanthemum cinerariifolium</name>
    <dbReference type="NCBI Taxonomy" id="118510"/>
    <lineage>
        <taxon>Eukaryota</taxon>
        <taxon>Viridiplantae</taxon>
        <taxon>Streptophyta</taxon>
        <taxon>Embryophyta</taxon>
        <taxon>Tracheophyta</taxon>
        <taxon>Spermatophyta</taxon>
        <taxon>Magnoliopsida</taxon>
        <taxon>eudicotyledons</taxon>
        <taxon>Gunneridae</taxon>
        <taxon>Pentapetalae</taxon>
        <taxon>asterids</taxon>
        <taxon>campanulids</taxon>
        <taxon>Asterales</taxon>
        <taxon>Asteraceae</taxon>
        <taxon>Asteroideae</taxon>
        <taxon>Anthemideae</taxon>
        <taxon>Anthemidinae</taxon>
        <taxon>Tanacetum</taxon>
    </lineage>
</organism>
<feature type="transmembrane region" description="Helical" evidence="1">
    <location>
        <begin position="310"/>
        <end position="330"/>
    </location>
</feature>
<comment type="caution">
    <text evidence="3">The sequence shown here is derived from an EMBL/GenBank/DDBJ whole genome shotgun (WGS) entry which is preliminary data.</text>
</comment>